<dbReference type="PROSITE" id="PS51257">
    <property type="entry name" value="PROKAR_LIPOPROTEIN"/>
    <property type="match status" value="1"/>
</dbReference>
<name>A0A644TUJ5_9ZZZZ</name>
<protein>
    <submittedName>
        <fullName evidence="1">Uncharacterized protein</fullName>
    </submittedName>
</protein>
<reference evidence="1" key="1">
    <citation type="submission" date="2019-08" db="EMBL/GenBank/DDBJ databases">
        <authorList>
            <person name="Kucharzyk K."/>
            <person name="Murdoch R.W."/>
            <person name="Higgins S."/>
            <person name="Loffler F."/>
        </authorList>
    </citation>
    <scope>NUCLEOTIDE SEQUENCE</scope>
</reference>
<evidence type="ECO:0000313" key="1">
    <source>
        <dbReference type="EMBL" id="MPL70147.1"/>
    </source>
</evidence>
<dbReference type="EMBL" id="VSSQ01000051">
    <property type="protein sequence ID" value="MPL70147.1"/>
    <property type="molecule type" value="Genomic_DNA"/>
</dbReference>
<dbReference type="AlphaFoldDB" id="A0A644TUJ5"/>
<gene>
    <name evidence="1" type="ORF">SDC9_15900</name>
</gene>
<organism evidence="1">
    <name type="scientific">bioreactor metagenome</name>
    <dbReference type="NCBI Taxonomy" id="1076179"/>
    <lineage>
        <taxon>unclassified sequences</taxon>
        <taxon>metagenomes</taxon>
        <taxon>ecological metagenomes</taxon>
    </lineage>
</organism>
<comment type="caution">
    <text evidence="1">The sequence shown here is derived from an EMBL/GenBank/DDBJ whole genome shotgun (WGS) entry which is preliminary data.</text>
</comment>
<sequence length="308" mass="35013">MSKKLFSNSCLTIILLAFVFGIFFVSCNEFEGDQQTPSFIYIKGFNMVENPAIPQSSTEGFQTSAITDAWVYVDNIYIGTYSLPCKVPILKKGNHKIEIKPGIKLNGISLTRSDYPFYTSYTNTHNLKELETDTIETMDITYRDDWSVFAISELFENSFLSFKTEGLLQDTNKLIKCNNPDTVEWGTYCGAMYLGANETTYRVISDSINCNNKSTVVMEIDYWCNIPFGIGMTGKTSSAAQAQYLNVMTLNPNDGKGWQKVYIVLGKVWSQLSYPEYFRVFLTPLKKDGVQNGWIYVDNIKIIHYPNN</sequence>
<accession>A0A644TUJ5</accession>
<proteinExistence type="predicted"/>